<dbReference type="EMBL" id="KN881349">
    <property type="protein sequence ID" value="KIY60695.1"/>
    <property type="molecule type" value="Genomic_DNA"/>
</dbReference>
<dbReference type="GO" id="GO:0003677">
    <property type="term" value="F:DNA binding"/>
    <property type="evidence" value="ECO:0007669"/>
    <property type="project" value="TreeGrafter"/>
</dbReference>
<dbReference type="Pfam" id="PF03184">
    <property type="entry name" value="DDE_1"/>
    <property type="match status" value="1"/>
</dbReference>
<dbReference type="AlphaFoldDB" id="A0A0D7ARR6"/>
<feature type="non-terminal residue" evidence="3">
    <location>
        <position position="173"/>
    </location>
</feature>
<dbReference type="STRING" id="1314674.A0A0D7ARR6"/>
<dbReference type="InterPro" id="IPR004875">
    <property type="entry name" value="DDE_SF_endonuclease_dom"/>
</dbReference>
<dbReference type="GO" id="GO:0005634">
    <property type="term" value="C:nucleus"/>
    <property type="evidence" value="ECO:0007669"/>
    <property type="project" value="TreeGrafter"/>
</dbReference>
<feature type="region of interest" description="Disordered" evidence="1">
    <location>
        <begin position="1"/>
        <end position="32"/>
    </location>
</feature>
<organism evidence="3 4">
    <name type="scientific">Cylindrobasidium torrendii FP15055 ss-10</name>
    <dbReference type="NCBI Taxonomy" id="1314674"/>
    <lineage>
        <taxon>Eukaryota</taxon>
        <taxon>Fungi</taxon>
        <taxon>Dikarya</taxon>
        <taxon>Basidiomycota</taxon>
        <taxon>Agaricomycotina</taxon>
        <taxon>Agaricomycetes</taxon>
        <taxon>Agaricomycetidae</taxon>
        <taxon>Agaricales</taxon>
        <taxon>Marasmiineae</taxon>
        <taxon>Physalacriaceae</taxon>
        <taxon>Cylindrobasidium</taxon>
    </lineage>
</organism>
<evidence type="ECO:0000313" key="4">
    <source>
        <dbReference type="Proteomes" id="UP000054007"/>
    </source>
</evidence>
<feature type="domain" description="DDE-1" evidence="2">
    <location>
        <begin position="37"/>
        <end position="165"/>
    </location>
</feature>
<name>A0A0D7ARR6_9AGAR</name>
<sequence length="173" mass="19414">YGADETGIQSGIGSKERVFGPAGSSVQHQQRSGNRENITVLCTICGDGSATDVPPTVIFKGNAFQVNWKQNNPLNASLGYQKKGYIDGEIGVDWMQEFEKSTRAKAGGRRRLLLVDGHVSHYTGQFLRHAREHRIEVVCYPSHSTHVYQGLDVVIFSQLKTCWSRARDEYERR</sequence>
<proteinExistence type="predicted"/>
<protein>
    <submittedName>
        <fullName evidence="3">CENP-B protein</fullName>
    </submittedName>
</protein>
<dbReference type="InterPro" id="IPR050863">
    <property type="entry name" value="CenT-Element_Derived"/>
</dbReference>
<feature type="non-terminal residue" evidence="3">
    <location>
        <position position="1"/>
    </location>
</feature>
<dbReference type="PANTHER" id="PTHR19303:SF74">
    <property type="entry name" value="POGO TRANSPOSABLE ELEMENT WITH KRAB DOMAIN"/>
    <property type="match status" value="1"/>
</dbReference>
<evidence type="ECO:0000313" key="3">
    <source>
        <dbReference type="EMBL" id="KIY60695.1"/>
    </source>
</evidence>
<dbReference type="Proteomes" id="UP000054007">
    <property type="component" value="Unassembled WGS sequence"/>
</dbReference>
<accession>A0A0D7ARR6</accession>
<reference evidence="3 4" key="1">
    <citation type="journal article" date="2015" name="Fungal Genet. Biol.">
        <title>Evolution of novel wood decay mechanisms in Agaricales revealed by the genome sequences of Fistulina hepatica and Cylindrobasidium torrendii.</title>
        <authorList>
            <person name="Floudas D."/>
            <person name="Held B.W."/>
            <person name="Riley R."/>
            <person name="Nagy L.G."/>
            <person name="Koehler G."/>
            <person name="Ransdell A.S."/>
            <person name="Younus H."/>
            <person name="Chow J."/>
            <person name="Chiniquy J."/>
            <person name="Lipzen A."/>
            <person name="Tritt A."/>
            <person name="Sun H."/>
            <person name="Haridas S."/>
            <person name="LaButti K."/>
            <person name="Ohm R.A."/>
            <person name="Kues U."/>
            <person name="Blanchette R.A."/>
            <person name="Grigoriev I.V."/>
            <person name="Minto R.E."/>
            <person name="Hibbett D.S."/>
        </authorList>
    </citation>
    <scope>NUCLEOTIDE SEQUENCE [LARGE SCALE GENOMIC DNA]</scope>
    <source>
        <strain evidence="3 4">FP15055 ss-10</strain>
    </source>
</reference>
<dbReference type="OrthoDB" id="2917041at2759"/>
<gene>
    <name evidence="3" type="ORF">CYLTODRAFT_322960</name>
</gene>
<evidence type="ECO:0000259" key="2">
    <source>
        <dbReference type="Pfam" id="PF03184"/>
    </source>
</evidence>
<keyword evidence="4" id="KW-1185">Reference proteome</keyword>
<dbReference type="PANTHER" id="PTHR19303">
    <property type="entry name" value="TRANSPOSON"/>
    <property type="match status" value="1"/>
</dbReference>
<evidence type="ECO:0000256" key="1">
    <source>
        <dbReference type="SAM" id="MobiDB-lite"/>
    </source>
</evidence>